<reference evidence="1 2" key="1">
    <citation type="submission" date="2014-03" db="EMBL/GenBank/DDBJ databases">
        <title>Draft genome of the hookworm Oesophagostomum dentatum.</title>
        <authorList>
            <person name="Mitreva M."/>
        </authorList>
    </citation>
    <scope>NUCLEOTIDE SEQUENCE [LARGE SCALE GENOMIC DNA]</scope>
    <source>
        <strain evidence="1 2">OD-Hann</strain>
    </source>
</reference>
<gene>
    <name evidence="1" type="ORF">OESDEN_12040</name>
</gene>
<dbReference type="AlphaFoldDB" id="A0A0B1STB8"/>
<protein>
    <submittedName>
        <fullName evidence="1">Uncharacterized protein</fullName>
    </submittedName>
</protein>
<dbReference type="OrthoDB" id="5871835at2759"/>
<proteinExistence type="predicted"/>
<organism evidence="1 2">
    <name type="scientific">Oesophagostomum dentatum</name>
    <name type="common">Nodular worm</name>
    <dbReference type="NCBI Taxonomy" id="61180"/>
    <lineage>
        <taxon>Eukaryota</taxon>
        <taxon>Metazoa</taxon>
        <taxon>Ecdysozoa</taxon>
        <taxon>Nematoda</taxon>
        <taxon>Chromadorea</taxon>
        <taxon>Rhabditida</taxon>
        <taxon>Rhabditina</taxon>
        <taxon>Rhabditomorpha</taxon>
        <taxon>Strongyloidea</taxon>
        <taxon>Strongylidae</taxon>
        <taxon>Oesophagostomum</taxon>
    </lineage>
</organism>
<sequence>MLNPVDERIKKIVVVGLSEPKEDLKCLFIGDLYNFGKSAEKYQDEAEFIHVLGYDFFGTKQATTSGGLWAYGYTDFPKAPDAGKINASYDRFVEDLKKMKFVDTSSPSFTDDAIAAINMMPEKDDRINCLVFFSAQRYTASLPHIYPKNKGIKRIVAVGYDEPKKNLKCLFIGDLYNFGKDKDKYLDEAEFINSVGYDFLGLTEVNSTAGLWAYGYTTFPASPDLSKFTGNYDKFLEELEKMQFTDVTDAMTTTRAIGVLNNLPDGDSRVNCLVFFSAQKDTKYLPVLNPRNKQITTIVGVGFDNTDLSTVVGSRGVAVSVPYYYKDTDVANVIKAILGTYKTTPKPTTSTRRTTTRPKTTTPKPLENLKCLFVGDLYNFGKDADKYADVGVQFLFYRATTTYGMAYNDQEYKDRKAHIN</sequence>
<name>A0A0B1STB8_OESDE</name>
<accession>A0A0B1STB8</accession>
<evidence type="ECO:0000313" key="1">
    <source>
        <dbReference type="EMBL" id="KHJ88169.1"/>
    </source>
</evidence>
<keyword evidence="2" id="KW-1185">Reference proteome</keyword>
<evidence type="ECO:0000313" key="2">
    <source>
        <dbReference type="Proteomes" id="UP000053660"/>
    </source>
</evidence>
<dbReference type="Proteomes" id="UP000053660">
    <property type="component" value="Unassembled WGS sequence"/>
</dbReference>
<dbReference type="EMBL" id="KN556323">
    <property type="protein sequence ID" value="KHJ88169.1"/>
    <property type="molecule type" value="Genomic_DNA"/>
</dbReference>